<dbReference type="Proteomes" id="UP000805085">
    <property type="component" value="Unassembled WGS sequence"/>
</dbReference>
<comment type="caution">
    <text evidence="2">The sequence shown here is derived from an EMBL/GenBank/DDBJ whole genome shotgun (WGS) entry which is preliminary data.</text>
</comment>
<protein>
    <recommendedName>
        <fullName evidence="4">YtxH domain-containing protein</fullName>
    </recommendedName>
</protein>
<name>A0ABX2E546_9FLAO</name>
<feature type="region of interest" description="Disordered" evidence="1">
    <location>
        <begin position="40"/>
        <end position="61"/>
    </location>
</feature>
<organism evidence="2 3">
    <name type="scientific">Winogradskyella litoriviva</name>
    <dbReference type="NCBI Taxonomy" id="1220182"/>
    <lineage>
        <taxon>Bacteria</taxon>
        <taxon>Pseudomonadati</taxon>
        <taxon>Bacteroidota</taxon>
        <taxon>Flavobacteriia</taxon>
        <taxon>Flavobacteriales</taxon>
        <taxon>Flavobacteriaceae</taxon>
        <taxon>Winogradskyella</taxon>
    </lineage>
</organism>
<evidence type="ECO:0000256" key="1">
    <source>
        <dbReference type="SAM" id="MobiDB-lite"/>
    </source>
</evidence>
<dbReference type="RefSeq" id="WP_173301210.1">
    <property type="nucleotide sequence ID" value="NZ_JABRWQ010000004.1"/>
</dbReference>
<gene>
    <name evidence="2" type="ORF">HNV10_09985</name>
</gene>
<evidence type="ECO:0008006" key="4">
    <source>
        <dbReference type="Google" id="ProtNLM"/>
    </source>
</evidence>
<evidence type="ECO:0000313" key="2">
    <source>
        <dbReference type="EMBL" id="NRD23570.1"/>
    </source>
</evidence>
<accession>A0ABX2E546</accession>
<reference evidence="2 3" key="1">
    <citation type="journal article" date="2015" name="Int. J. Syst. Evol. Microbiol.">
        <title>Winogradskyella litoriviva sp. nov., isolated from coastal seawater.</title>
        <authorList>
            <person name="Nedashkovskaya O.I."/>
            <person name="Kukhlevskiy A.D."/>
            <person name="Zhukova N.V."/>
            <person name="Kim S.J."/>
            <person name="Rhee S.K."/>
            <person name="Mikhailov V.V."/>
        </authorList>
    </citation>
    <scope>NUCLEOTIDE SEQUENCE [LARGE SCALE GENOMIC DNA]</scope>
    <source>
        <strain evidence="2 3">KMM6491</strain>
    </source>
</reference>
<dbReference type="EMBL" id="JABRWQ010000004">
    <property type="protein sequence ID" value="NRD23570.1"/>
    <property type="molecule type" value="Genomic_DNA"/>
</dbReference>
<sequence length="61" mass="6704">MKKLSYLFIALFSLSLMTTSCREQKSTGEKVEEAVEDTGDAIEDAADDVSDEVEDAVDDNK</sequence>
<evidence type="ECO:0000313" key="3">
    <source>
        <dbReference type="Proteomes" id="UP000805085"/>
    </source>
</evidence>
<keyword evidence="3" id="KW-1185">Reference proteome</keyword>
<dbReference type="PROSITE" id="PS51257">
    <property type="entry name" value="PROKAR_LIPOPROTEIN"/>
    <property type="match status" value="1"/>
</dbReference>
<proteinExistence type="predicted"/>